<reference evidence="8" key="1">
    <citation type="submission" date="2015-07" db="EMBL/GenBank/DDBJ databases">
        <title>Draft genome sequence of the purine-degrading Gottschalkia purinilyticum DSM 1384 (formerly Clostridium purinilyticum).</title>
        <authorList>
            <person name="Poehlein A."/>
            <person name="Schiel-Bengelsdorf B."/>
            <person name="Bengelsdorf F.R."/>
            <person name="Daniel R."/>
            <person name="Duerre P."/>
        </authorList>
    </citation>
    <scope>NUCLEOTIDE SEQUENCE [LARGE SCALE GENOMIC DNA]</scope>
    <source>
        <strain evidence="8">DSM 1384</strain>
    </source>
</reference>
<dbReference type="SUPFAM" id="SSF90123">
    <property type="entry name" value="ABC transporter transmembrane region"/>
    <property type="match status" value="1"/>
</dbReference>
<evidence type="ECO:0000256" key="5">
    <source>
        <dbReference type="SAM" id="Phobius"/>
    </source>
</evidence>
<dbReference type="Pfam" id="PF00664">
    <property type="entry name" value="ABC_membrane"/>
    <property type="match status" value="1"/>
</dbReference>
<dbReference type="EMBL" id="LGSS01000003">
    <property type="protein sequence ID" value="KNF09504.1"/>
    <property type="molecule type" value="Genomic_DNA"/>
</dbReference>
<keyword evidence="8" id="KW-1185">Reference proteome</keyword>
<dbReference type="AlphaFoldDB" id="A0A0L0WDE8"/>
<evidence type="ECO:0000256" key="3">
    <source>
        <dbReference type="ARBA" id="ARBA00022989"/>
    </source>
</evidence>
<evidence type="ECO:0000259" key="6">
    <source>
        <dbReference type="PROSITE" id="PS50929"/>
    </source>
</evidence>
<proteinExistence type="predicted"/>
<comment type="subcellular location">
    <subcellularLocation>
        <location evidence="1">Cell membrane</location>
        <topology evidence="1">Multi-pass membrane protein</topology>
    </subcellularLocation>
</comment>
<accession>A0A0L0WDE8</accession>
<feature type="transmembrane region" description="Helical" evidence="5">
    <location>
        <begin position="48"/>
        <end position="68"/>
    </location>
</feature>
<dbReference type="GO" id="GO:0005524">
    <property type="term" value="F:ATP binding"/>
    <property type="evidence" value="ECO:0007669"/>
    <property type="project" value="InterPro"/>
</dbReference>
<dbReference type="InterPro" id="IPR036640">
    <property type="entry name" value="ABC1_TM_sf"/>
</dbReference>
<dbReference type="STRING" id="1503.CLPU_3c02840"/>
<evidence type="ECO:0000256" key="1">
    <source>
        <dbReference type="ARBA" id="ARBA00004651"/>
    </source>
</evidence>
<dbReference type="Gene3D" id="1.20.1560.10">
    <property type="entry name" value="ABC transporter type 1, transmembrane domain"/>
    <property type="match status" value="1"/>
</dbReference>
<feature type="transmembrane region" description="Helical" evidence="5">
    <location>
        <begin position="12"/>
        <end position="36"/>
    </location>
</feature>
<dbReference type="PROSITE" id="PS50929">
    <property type="entry name" value="ABC_TM1F"/>
    <property type="match status" value="1"/>
</dbReference>
<dbReference type="GO" id="GO:0005886">
    <property type="term" value="C:plasma membrane"/>
    <property type="evidence" value="ECO:0007669"/>
    <property type="project" value="UniProtKB-SubCell"/>
</dbReference>
<evidence type="ECO:0000313" key="8">
    <source>
        <dbReference type="Proteomes" id="UP000037267"/>
    </source>
</evidence>
<feature type="transmembrane region" description="Helical" evidence="5">
    <location>
        <begin position="133"/>
        <end position="150"/>
    </location>
</feature>
<sequence length="246" mass="27064">MQTKNPLEKDKHFYWGIVLTVLEGLLSGGNFMLLWVVMQELYSGSIDVGRIFSITGILAGIFVLRLIIYSTGYVQAQIGGAEVSKNVRLFLGDKIKKIPLCRFTQGQTGEYINTVTSDVNNYEKILTHKVGDLAKNISLSVMLIIFVATIWLPAGIILLVADLLLVPALWFSFRAVKKYGNQKAAICAENVSSIVEYVSGIQTFRAYGIGGTKNKTVTKAMKDFSDISFLYEAKVLPIGAVLGILI</sequence>
<keyword evidence="3 5" id="KW-1133">Transmembrane helix</keyword>
<evidence type="ECO:0000256" key="2">
    <source>
        <dbReference type="ARBA" id="ARBA00022692"/>
    </source>
</evidence>
<dbReference type="InterPro" id="IPR011527">
    <property type="entry name" value="ABC1_TM_dom"/>
</dbReference>
<evidence type="ECO:0000313" key="7">
    <source>
        <dbReference type="EMBL" id="KNF09504.1"/>
    </source>
</evidence>
<gene>
    <name evidence="7" type="ORF">CLPU_3c02840</name>
</gene>
<keyword evidence="4 5" id="KW-0472">Membrane</keyword>
<evidence type="ECO:0000256" key="4">
    <source>
        <dbReference type="ARBA" id="ARBA00023136"/>
    </source>
</evidence>
<protein>
    <submittedName>
        <fullName evidence="7">ABC-type multidrug transport system, ATPase and permease component</fullName>
    </submittedName>
</protein>
<organism evidence="7 8">
    <name type="scientific">Gottschalkia purinilytica</name>
    <name type="common">Clostridium purinilyticum</name>
    <dbReference type="NCBI Taxonomy" id="1503"/>
    <lineage>
        <taxon>Bacteria</taxon>
        <taxon>Bacillati</taxon>
        <taxon>Bacillota</taxon>
        <taxon>Tissierellia</taxon>
        <taxon>Tissierellales</taxon>
        <taxon>Gottschalkiaceae</taxon>
        <taxon>Gottschalkia</taxon>
    </lineage>
</organism>
<dbReference type="GO" id="GO:0140359">
    <property type="term" value="F:ABC-type transporter activity"/>
    <property type="evidence" value="ECO:0007669"/>
    <property type="project" value="InterPro"/>
</dbReference>
<dbReference type="Proteomes" id="UP000037267">
    <property type="component" value="Unassembled WGS sequence"/>
</dbReference>
<keyword evidence="2 5" id="KW-0812">Transmembrane</keyword>
<name>A0A0L0WDE8_GOTPU</name>
<feature type="domain" description="ABC transmembrane type-1" evidence="6">
    <location>
        <begin position="15"/>
        <end position="246"/>
    </location>
</feature>
<comment type="caution">
    <text evidence="7">The sequence shown here is derived from an EMBL/GenBank/DDBJ whole genome shotgun (WGS) entry which is preliminary data.</text>
</comment>
<dbReference type="PATRIC" id="fig|1503.3.peg.2153"/>